<protein>
    <submittedName>
        <fullName evidence="2">Uncharacterized protein</fullName>
    </submittedName>
</protein>
<dbReference type="AlphaFoldDB" id="A0A1H8XKQ4"/>
<evidence type="ECO:0000313" key="3">
    <source>
        <dbReference type="Proteomes" id="UP000198847"/>
    </source>
</evidence>
<gene>
    <name evidence="2" type="ORF">SAMN04490178_12526</name>
</gene>
<evidence type="ECO:0000313" key="2">
    <source>
        <dbReference type="EMBL" id="SEP40323.1"/>
    </source>
</evidence>
<name>A0A1H8XKQ4_9FIRM</name>
<reference evidence="2 3" key="1">
    <citation type="submission" date="2016-10" db="EMBL/GenBank/DDBJ databases">
        <authorList>
            <person name="de Groot N.N."/>
        </authorList>
    </citation>
    <scope>NUCLEOTIDE SEQUENCE [LARGE SCALE GENOMIC DNA]</scope>
    <source>
        <strain evidence="2 3">DSM 13305</strain>
    </source>
</reference>
<proteinExistence type="predicted"/>
<sequence>MATTPQPIVNTILADVNAIIPNFSSLVSSYRLLVGSAEEIHRIPGVPEDIFFRSVERFDHTGTLIDILLELLCCKISYSSDFLGITCAPIDLFRLLTNRTDVTDTPYRTGDQILQLEVLRRALDKCRGTPSGFKPGDIPSWRGRRSRDKQDESPSAPDSL</sequence>
<dbReference type="EMBL" id="FODY01000025">
    <property type="protein sequence ID" value="SEP40323.1"/>
    <property type="molecule type" value="Genomic_DNA"/>
</dbReference>
<organism evidence="2 3">
    <name type="scientific">Propionispora vibrioides</name>
    <dbReference type="NCBI Taxonomy" id="112903"/>
    <lineage>
        <taxon>Bacteria</taxon>
        <taxon>Bacillati</taxon>
        <taxon>Bacillota</taxon>
        <taxon>Negativicutes</taxon>
        <taxon>Selenomonadales</taxon>
        <taxon>Sporomusaceae</taxon>
        <taxon>Propionispora</taxon>
    </lineage>
</organism>
<dbReference type="Proteomes" id="UP000198847">
    <property type="component" value="Unassembled WGS sequence"/>
</dbReference>
<feature type="region of interest" description="Disordered" evidence="1">
    <location>
        <begin position="128"/>
        <end position="160"/>
    </location>
</feature>
<accession>A0A1H8XKQ4</accession>
<keyword evidence="3" id="KW-1185">Reference proteome</keyword>
<dbReference type="RefSeq" id="WP_091750223.1">
    <property type="nucleotide sequence ID" value="NZ_FODY01000025.1"/>
</dbReference>
<dbReference type="STRING" id="112903.SAMN04490178_12526"/>
<evidence type="ECO:0000256" key="1">
    <source>
        <dbReference type="SAM" id="MobiDB-lite"/>
    </source>
</evidence>
<dbReference type="OrthoDB" id="1680245at2"/>